<organism evidence="1 2">
    <name type="scientific">Pseudomonas marginalis</name>
    <name type="common">Pseudomonas panacis</name>
    <dbReference type="NCBI Taxonomy" id="298"/>
    <lineage>
        <taxon>Bacteria</taxon>
        <taxon>Pseudomonadati</taxon>
        <taxon>Pseudomonadota</taxon>
        <taxon>Gammaproteobacteria</taxon>
        <taxon>Pseudomonadales</taxon>
        <taxon>Pseudomonadaceae</taxon>
        <taxon>Pseudomonas</taxon>
    </lineage>
</organism>
<protein>
    <submittedName>
        <fullName evidence="1">Uncharacterized protein</fullName>
    </submittedName>
</protein>
<accession>A0A9X9FXE6</accession>
<dbReference type="Proteomes" id="UP000316123">
    <property type="component" value="Unassembled WGS sequence"/>
</dbReference>
<sequence>MSLDEVKEVQQVRDPRMVNEMIKLGWVLIDTNPGTMEDGSAWPLYILGWKHNRVAARVKQDW</sequence>
<dbReference type="RefSeq" id="WP_074847115.1">
    <property type="nucleotide sequence ID" value="NZ_FNSU01000003.1"/>
</dbReference>
<proteinExistence type="predicted"/>
<gene>
    <name evidence="1" type="ORF">FIV41_14675</name>
</gene>
<evidence type="ECO:0000313" key="2">
    <source>
        <dbReference type="Proteomes" id="UP000316123"/>
    </source>
</evidence>
<reference evidence="1 2" key="1">
    <citation type="submission" date="2019-06" db="EMBL/GenBank/DDBJ databases">
        <title>Pseudomonas bimorpha sp. nov. isolated from bovine raw milk and skim milk concentrate.</title>
        <authorList>
            <person name="Hofmann K."/>
            <person name="Huptas C."/>
            <person name="Doll E."/>
            <person name="Scherer S."/>
            <person name="Wenning M."/>
        </authorList>
    </citation>
    <scope>NUCLEOTIDE SEQUENCE [LARGE SCALE GENOMIC DNA]</scope>
    <source>
        <strain evidence="1 2">DSM 13124</strain>
    </source>
</reference>
<name>A0A9X9FXE6_PSEMA</name>
<dbReference type="AlphaFoldDB" id="A0A9X9FXE6"/>
<evidence type="ECO:0000313" key="1">
    <source>
        <dbReference type="EMBL" id="TWR59338.1"/>
    </source>
</evidence>
<comment type="caution">
    <text evidence="1">The sequence shown here is derived from an EMBL/GenBank/DDBJ whole genome shotgun (WGS) entry which is preliminary data.</text>
</comment>
<dbReference type="OrthoDB" id="7007356at2"/>
<dbReference type="EMBL" id="VFEQ01000008">
    <property type="protein sequence ID" value="TWR59338.1"/>
    <property type="molecule type" value="Genomic_DNA"/>
</dbReference>